<keyword evidence="3" id="KW-1185">Reference proteome</keyword>
<keyword evidence="1" id="KW-1133">Transmembrane helix</keyword>
<sequence>MLFYFFFSSCPFTSESCISRDFTPLSCHLLFCLFSLVSFSSLSYVEITKKKASSSTQYKNKKLSVGLLVMLAIKNAMLICSIACVSAMLSSTLPNSVACASAMVPSSLLPKFSQIPLEWGFEHTKILSLKILPLSVCASYSEIHLRSASDLQNNSTNQLDGIQSSINNSQQVGSLKVFDASTQAPIINENELIVYSKPIQKLPVIIKNCAPKPHLAQLLKDQLLLWRAGHNWGYTFLTRKPARIIKSWSFLVATPYSRHSMQQSIQVIVGLQVWCRWSPLQHFWQGILLLLLGTQVVCRRAVLGIRWTVVNADYSFGGRREKHICKLSGNGYNFHHTDPGNRFKTCPTIFGCTTRWMTWCWSRWVTEPICSTQMGVVGQISKIWIIFSLVYLGNCGKRPKKENYNTPKKGRFITFNLKLIEPLKPGVTSKNLLNCSQLTCSMLQPSCHPNSTCLHV</sequence>
<keyword evidence="1" id="KW-0812">Transmembrane</keyword>
<accession>A0A0L6UEU0</accession>
<dbReference type="AlphaFoldDB" id="A0A0L6UEU0"/>
<evidence type="ECO:0000313" key="3">
    <source>
        <dbReference type="Proteomes" id="UP000037035"/>
    </source>
</evidence>
<dbReference type="VEuPathDB" id="FungiDB:VP01_66g1"/>
<dbReference type="Proteomes" id="UP000037035">
    <property type="component" value="Unassembled WGS sequence"/>
</dbReference>
<keyword evidence="1" id="KW-0472">Membrane</keyword>
<dbReference type="EMBL" id="LAVV01012051">
    <property type="protein sequence ID" value="KNZ47069.1"/>
    <property type="molecule type" value="Genomic_DNA"/>
</dbReference>
<protein>
    <submittedName>
        <fullName evidence="2">Putative signal peptide protein</fullName>
    </submittedName>
</protein>
<comment type="caution">
    <text evidence="2">The sequence shown here is derived from an EMBL/GenBank/DDBJ whole genome shotgun (WGS) entry which is preliminary data.</text>
</comment>
<reference evidence="2 3" key="1">
    <citation type="submission" date="2015-08" db="EMBL/GenBank/DDBJ databases">
        <title>Next Generation Sequencing and Analysis of the Genome of Puccinia sorghi L Schw, the Causal Agent of Maize Common Rust.</title>
        <authorList>
            <person name="Rochi L."/>
            <person name="Burguener G."/>
            <person name="Darino M."/>
            <person name="Turjanski A."/>
            <person name="Kreff E."/>
            <person name="Dieguez M.J."/>
            <person name="Sacco F."/>
        </authorList>
    </citation>
    <scope>NUCLEOTIDE SEQUENCE [LARGE SCALE GENOMIC DNA]</scope>
    <source>
        <strain evidence="2 3">RO10H11247</strain>
    </source>
</reference>
<evidence type="ECO:0000256" key="1">
    <source>
        <dbReference type="SAM" id="Phobius"/>
    </source>
</evidence>
<proteinExistence type="predicted"/>
<organism evidence="2 3">
    <name type="scientific">Puccinia sorghi</name>
    <dbReference type="NCBI Taxonomy" id="27349"/>
    <lineage>
        <taxon>Eukaryota</taxon>
        <taxon>Fungi</taxon>
        <taxon>Dikarya</taxon>
        <taxon>Basidiomycota</taxon>
        <taxon>Pucciniomycotina</taxon>
        <taxon>Pucciniomycetes</taxon>
        <taxon>Pucciniales</taxon>
        <taxon>Pucciniaceae</taxon>
        <taxon>Puccinia</taxon>
    </lineage>
</organism>
<gene>
    <name evidence="2" type="ORF">VP01_66g1</name>
</gene>
<name>A0A0L6UEU0_9BASI</name>
<feature type="transmembrane region" description="Helical" evidence="1">
    <location>
        <begin position="65"/>
        <end position="89"/>
    </location>
</feature>
<evidence type="ECO:0000313" key="2">
    <source>
        <dbReference type="EMBL" id="KNZ47069.1"/>
    </source>
</evidence>
<feature type="transmembrane region" description="Helical" evidence="1">
    <location>
        <begin position="22"/>
        <end position="45"/>
    </location>
</feature>